<dbReference type="InterPro" id="IPR010179">
    <property type="entry name" value="CRISPR-assoc_prot_Cse3"/>
</dbReference>
<protein>
    <submittedName>
        <fullName evidence="1">Type I-E CRISPR-associated protein Cas6/Cse3/CasE</fullName>
    </submittedName>
</protein>
<evidence type="ECO:0000313" key="1">
    <source>
        <dbReference type="EMBL" id="OAI20655.1"/>
    </source>
</evidence>
<dbReference type="Pfam" id="PF08798">
    <property type="entry name" value="CRISPR_assoc"/>
    <property type="match status" value="1"/>
</dbReference>
<keyword evidence="2" id="KW-1185">Reference proteome</keyword>
<dbReference type="Gene3D" id="3.30.70.1200">
    <property type="entry name" value="Crispr-associated protein, domain 1"/>
    <property type="match status" value="1"/>
</dbReference>
<sequence>MFLSKVHIPWQQAKNTYQFHQALWRLFPGCEEAERDFLFRVEQVQAGVGANVLLQSAIRPVGGEQSPLLLGQREFELNVPNGQRLRFRLRANPIKTIKDSSKGTVEKKGKTFTKTVRVPLLHEEQQQAWLERKLQNFARLESLIVKPETVTYFRKPKEGRSGKIQTVLFDGVMTVTDSAEFETQVTQGIGPAKAFGCGLLSIARF</sequence>
<dbReference type="NCBIfam" id="TIGR01907">
    <property type="entry name" value="casE_Cse3"/>
    <property type="match status" value="1"/>
</dbReference>
<dbReference type="EMBL" id="LUUI01000033">
    <property type="protein sequence ID" value="OAI20655.1"/>
    <property type="molecule type" value="Genomic_DNA"/>
</dbReference>
<dbReference type="AlphaFoldDB" id="A0A177NRQ9"/>
<dbReference type="SMART" id="SM01101">
    <property type="entry name" value="CRISPR_assoc"/>
    <property type="match status" value="1"/>
</dbReference>
<reference evidence="1 2" key="1">
    <citation type="submission" date="2016-03" db="EMBL/GenBank/DDBJ databases">
        <authorList>
            <person name="Ploux O."/>
        </authorList>
    </citation>
    <scope>NUCLEOTIDE SEQUENCE [LARGE SCALE GENOMIC DNA]</scope>
    <source>
        <strain evidence="1 2">R-45370</strain>
    </source>
</reference>
<dbReference type="RefSeq" id="WP_066977468.1">
    <property type="nucleotide sequence ID" value="NZ_LUUI01000033.1"/>
</dbReference>
<evidence type="ECO:0000313" key="2">
    <source>
        <dbReference type="Proteomes" id="UP000078476"/>
    </source>
</evidence>
<dbReference type="STRING" id="980561.A1359_02785"/>
<proteinExistence type="predicted"/>
<accession>A0A177NRQ9</accession>
<name>A0A177NRQ9_9GAMM</name>
<dbReference type="CDD" id="cd09727">
    <property type="entry name" value="Cas6_I-E"/>
    <property type="match status" value="1"/>
</dbReference>
<dbReference type="SUPFAM" id="SSF117987">
    <property type="entry name" value="CRISPR-associated protein"/>
    <property type="match status" value="2"/>
</dbReference>
<comment type="caution">
    <text evidence="1">The sequence shown here is derived from an EMBL/GenBank/DDBJ whole genome shotgun (WGS) entry which is preliminary data.</text>
</comment>
<dbReference type="Gene3D" id="3.30.70.1210">
    <property type="entry name" value="Crispr-associated protein, domain 2"/>
    <property type="match status" value="1"/>
</dbReference>
<dbReference type="OrthoDB" id="9795689at2"/>
<gene>
    <name evidence="1" type="ORF">A1359_02785</name>
</gene>
<dbReference type="Proteomes" id="UP000078476">
    <property type="component" value="Unassembled WGS sequence"/>
</dbReference>
<organism evidence="1 2">
    <name type="scientific">Methylomonas lenta</name>
    <dbReference type="NCBI Taxonomy" id="980561"/>
    <lineage>
        <taxon>Bacteria</taxon>
        <taxon>Pseudomonadati</taxon>
        <taxon>Pseudomonadota</taxon>
        <taxon>Gammaproteobacteria</taxon>
        <taxon>Methylococcales</taxon>
        <taxon>Methylococcaceae</taxon>
        <taxon>Methylomonas</taxon>
    </lineage>
</organism>